<protein>
    <recommendedName>
        <fullName evidence="3">26S proteasome non-ATPase regulatory subunit 5</fullName>
    </recommendedName>
</protein>
<name>A0ABR3K7M5_TRISP</name>
<proteinExistence type="inferred from homology"/>
<comment type="similarity">
    <text evidence="1">Belongs to the proteasome subunit S5B/HSM3 family.</text>
</comment>
<evidence type="ECO:0000313" key="5">
    <source>
        <dbReference type="Proteomes" id="UP001558632"/>
    </source>
</evidence>
<dbReference type="CDD" id="cd23305">
    <property type="entry name" value="beta-trefoil_FGF3-like"/>
    <property type="match status" value="1"/>
</dbReference>
<dbReference type="PRINTS" id="PR00262">
    <property type="entry name" value="IL1HBGF"/>
</dbReference>
<comment type="similarity">
    <text evidence="2">Belongs to the heparin-binding growth factors family.</text>
</comment>
<evidence type="ECO:0000313" key="4">
    <source>
        <dbReference type="EMBL" id="KAL1231921.1"/>
    </source>
</evidence>
<reference evidence="4 5" key="1">
    <citation type="submission" date="2024-07" db="EMBL/GenBank/DDBJ databases">
        <title>Enhanced genomic and transcriptomic resources for Trichinella pseudospiralis and T. spiralis underpin the discovery of pronounced molecular differences between stages and species.</title>
        <authorList>
            <person name="Pasi K.K."/>
            <person name="La Rosa G."/>
            <person name="Gomez-Morales M.A."/>
            <person name="Tosini F."/>
            <person name="Sumanam S."/>
            <person name="Young N.D."/>
            <person name="Chang B.C."/>
            <person name="Robin G.B."/>
        </authorList>
    </citation>
    <scope>NUCLEOTIDE SEQUENCE [LARGE SCALE GENOMIC DNA]</scope>
    <source>
        <strain evidence="4">ISS534</strain>
    </source>
</reference>
<dbReference type="Proteomes" id="UP001558632">
    <property type="component" value="Unassembled WGS sequence"/>
</dbReference>
<accession>A0ABR3K7M5</accession>
<dbReference type="PANTHER" id="PTHR13554">
    <property type="entry name" value="26S PROTEASOME NON-ATPASE REGULATORY SUBUNIT 5-RELATED"/>
    <property type="match status" value="1"/>
</dbReference>
<sequence length="904" mass="103927">MLQDLFNKLSLNDVDYNNNLDDILSEVKSLNDEAFHQELTPGGLKQFFEAWWHMNEECRNKARLILHSMFDNHSTLYFMSGFIVEIVYGLSTCDDNVKEALLKEIKFVVNRDKELMRSLSMEHRHSLVKAVVQCIFQPSLAVSEAAHNTVLAIASYPEGMASIFEHKPTVELLQLMLKQHESLRMRLYDLCSALACMSEEGLQCCVNEGFMEALYNELGKSDLLVQLNVLEILTKMVSSSEHCLKYFHNLGAVNKLHEMMITAENSSDAGLLHYSLVRFFGHLARLYPTECCNAYPGSTAEGKRLLTQQEEPMKLCMRSFGAAIRSGTLEIRARHIEALTNLFTVQGLEEVNEFTFQMHQWFKWLADDPLQFLFALLKQPFAITQEALMHFLIVLADHKWFLVDVANSEGILDFLVARPPELSTTMMRLRYDLIQALSLSSKRENVFNSQQQLKIMKYLREGVFYVPKDELEIEAVARWMFTEMNLVAPSSDADDAWHNENSSSLSSHPFHLFTRLLLLLLACRVRRPPLLRLSCFRTLSILPVFNDTAACRLRFTAWSRLLKTLQAVSSAFGSQVAGRALGAGSARPAALFSFFLFSCALMNLAIAPVPVRLRSPSAAISMTSQFANSVSFHLNPLNDDDDALLHSCMRLARTTLQQQSAPRKRRRSPSKVPGDTYWVHYEKSTRLGKLYCRTGFHLLINSDGKVNGTHQDHNRFGVLEFLSVAFGLVSIKGKESNRYLCMNSRGRLYGSVNHSTECIFMEKMLENYYNTYTSCRYSRRRRKWFVALNKRGRPRRGNRSRNKQKYAQFLVLHLDDEDFKGHRRHKLLTNSPFGLDSFTQKWRSEKFSSLPTGGRPWRRMYHRRTINKQQVDRNASRSTMKQGYHTGEKFAFNIYDKSEKAKNE</sequence>
<organism evidence="4 5">
    <name type="scientific">Trichinella spiralis</name>
    <name type="common">Trichina worm</name>
    <dbReference type="NCBI Taxonomy" id="6334"/>
    <lineage>
        <taxon>Eukaryota</taxon>
        <taxon>Metazoa</taxon>
        <taxon>Ecdysozoa</taxon>
        <taxon>Nematoda</taxon>
        <taxon>Enoplea</taxon>
        <taxon>Dorylaimia</taxon>
        <taxon>Trichinellida</taxon>
        <taxon>Trichinellidae</taxon>
        <taxon>Trichinella</taxon>
    </lineage>
</organism>
<comment type="caution">
    <text evidence="4">The sequence shown here is derived from an EMBL/GenBank/DDBJ whole genome shotgun (WGS) entry which is preliminary data.</text>
</comment>
<dbReference type="InterPro" id="IPR002209">
    <property type="entry name" value="Fibroblast_GF_fam"/>
</dbReference>
<dbReference type="InterPro" id="IPR011989">
    <property type="entry name" value="ARM-like"/>
</dbReference>
<dbReference type="SUPFAM" id="SSF50353">
    <property type="entry name" value="Cytokine"/>
    <property type="match status" value="1"/>
</dbReference>
<dbReference type="InterPro" id="IPR008996">
    <property type="entry name" value="IL1/FGF"/>
</dbReference>
<evidence type="ECO:0000256" key="1">
    <source>
        <dbReference type="ARBA" id="ARBA00006823"/>
    </source>
</evidence>
<dbReference type="SMART" id="SM00442">
    <property type="entry name" value="FGF"/>
    <property type="match status" value="1"/>
</dbReference>
<dbReference type="Pfam" id="PF00167">
    <property type="entry name" value="FGF"/>
    <property type="match status" value="1"/>
</dbReference>
<keyword evidence="5" id="KW-1185">Reference proteome</keyword>
<dbReference type="Gene3D" id="1.25.10.10">
    <property type="entry name" value="Leucine-rich Repeat Variant"/>
    <property type="match status" value="1"/>
</dbReference>
<dbReference type="Gene3D" id="2.80.10.50">
    <property type="match status" value="1"/>
</dbReference>
<dbReference type="PANTHER" id="PTHR13554:SF10">
    <property type="entry name" value="26S PROTEASOME NON-ATPASE REGULATORY SUBUNIT 5"/>
    <property type="match status" value="1"/>
</dbReference>
<dbReference type="InterPro" id="IPR019538">
    <property type="entry name" value="PSMD5"/>
</dbReference>
<gene>
    <name evidence="4" type="ORF">TSPI_04803</name>
</gene>
<evidence type="ECO:0000256" key="3">
    <source>
        <dbReference type="ARBA" id="ARBA00014933"/>
    </source>
</evidence>
<dbReference type="SUPFAM" id="SSF48371">
    <property type="entry name" value="ARM repeat"/>
    <property type="match status" value="1"/>
</dbReference>
<dbReference type="PRINTS" id="PR00263">
    <property type="entry name" value="HBGFFGF"/>
</dbReference>
<evidence type="ECO:0000256" key="2">
    <source>
        <dbReference type="ARBA" id="ARBA00007936"/>
    </source>
</evidence>
<dbReference type="InterPro" id="IPR016024">
    <property type="entry name" value="ARM-type_fold"/>
</dbReference>
<dbReference type="Pfam" id="PF10508">
    <property type="entry name" value="Proteasom_PSMB"/>
    <property type="match status" value="2"/>
</dbReference>
<dbReference type="EMBL" id="JBEUSY010000452">
    <property type="protein sequence ID" value="KAL1231921.1"/>
    <property type="molecule type" value="Genomic_DNA"/>
</dbReference>
<dbReference type="PROSITE" id="PS00247">
    <property type="entry name" value="HBGF_FGF"/>
    <property type="match status" value="1"/>
</dbReference>